<sequence length="64" mass="7837">MRKELRYHMNFVDAGALRKYYIHSRRQPNRLKRSSLLNVNRQYSYRANNIVDCSNRKLLTKCLY</sequence>
<name>A0A914RZQ5_PAREQ</name>
<proteinExistence type="predicted"/>
<evidence type="ECO:0000313" key="2">
    <source>
        <dbReference type="WBParaSite" id="PEQ_0000753501-mRNA-1"/>
    </source>
</evidence>
<organism evidence="1 2">
    <name type="scientific">Parascaris equorum</name>
    <name type="common">Equine roundworm</name>
    <dbReference type="NCBI Taxonomy" id="6256"/>
    <lineage>
        <taxon>Eukaryota</taxon>
        <taxon>Metazoa</taxon>
        <taxon>Ecdysozoa</taxon>
        <taxon>Nematoda</taxon>
        <taxon>Chromadorea</taxon>
        <taxon>Rhabditida</taxon>
        <taxon>Spirurina</taxon>
        <taxon>Ascaridomorpha</taxon>
        <taxon>Ascaridoidea</taxon>
        <taxon>Ascarididae</taxon>
        <taxon>Parascaris</taxon>
    </lineage>
</organism>
<accession>A0A914RZQ5</accession>
<dbReference type="Proteomes" id="UP000887564">
    <property type="component" value="Unplaced"/>
</dbReference>
<evidence type="ECO:0000313" key="1">
    <source>
        <dbReference type="Proteomes" id="UP000887564"/>
    </source>
</evidence>
<reference evidence="2" key="1">
    <citation type="submission" date="2022-11" db="UniProtKB">
        <authorList>
            <consortium name="WormBaseParasite"/>
        </authorList>
    </citation>
    <scope>IDENTIFICATION</scope>
</reference>
<dbReference type="WBParaSite" id="PEQ_0000753501-mRNA-1">
    <property type="protein sequence ID" value="PEQ_0000753501-mRNA-1"/>
    <property type="gene ID" value="PEQ_0000753501"/>
</dbReference>
<protein>
    <submittedName>
        <fullName evidence="2">Uncharacterized protein</fullName>
    </submittedName>
</protein>
<keyword evidence="1" id="KW-1185">Reference proteome</keyword>
<dbReference type="AlphaFoldDB" id="A0A914RZQ5"/>